<feature type="region of interest" description="Disordered" evidence="9">
    <location>
        <begin position="1"/>
        <end position="22"/>
    </location>
</feature>
<evidence type="ECO:0000256" key="8">
    <source>
        <dbReference type="PROSITE-ProRule" id="PRU00027"/>
    </source>
</evidence>
<name>A0A1D6JF05_MAIZE</name>
<dbReference type="InterPro" id="IPR003656">
    <property type="entry name" value="Znf_BED"/>
</dbReference>
<dbReference type="OMA" id="ICKILRM"/>
<protein>
    <submittedName>
        <fullName evidence="11">Zinc finger BED domain-containing protein DAYSLEEPER</fullName>
    </submittedName>
</protein>
<dbReference type="GO" id="GO:0008270">
    <property type="term" value="F:zinc ion binding"/>
    <property type="evidence" value="ECO:0007669"/>
    <property type="project" value="UniProtKB-KW"/>
</dbReference>
<dbReference type="GO" id="GO:0046983">
    <property type="term" value="F:protein dimerization activity"/>
    <property type="evidence" value="ECO:0007669"/>
    <property type="project" value="InterPro"/>
</dbReference>
<dbReference type="Pfam" id="PF05699">
    <property type="entry name" value="Dimer_Tnp_hAT"/>
    <property type="match status" value="1"/>
</dbReference>
<evidence type="ECO:0000256" key="1">
    <source>
        <dbReference type="ARBA" id="ARBA00004123"/>
    </source>
</evidence>
<evidence type="ECO:0000256" key="4">
    <source>
        <dbReference type="ARBA" id="ARBA00022771"/>
    </source>
</evidence>
<dbReference type="Pfam" id="PF14372">
    <property type="entry name" value="hAT-like_RNase-H"/>
    <property type="match status" value="1"/>
</dbReference>
<dbReference type="InterPro" id="IPR025525">
    <property type="entry name" value="hAT-like_transposase_RNase-H"/>
</dbReference>
<dbReference type="IntAct" id="A0A1D6JF05">
    <property type="interactions" value="1"/>
</dbReference>
<dbReference type="EMBL" id="CM000786">
    <property type="protein sequence ID" value="AQK46361.1"/>
    <property type="molecule type" value="Genomic_DNA"/>
</dbReference>
<dbReference type="SMART" id="SM00614">
    <property type="entry name" value="ZnF_BED"/>
    <property type="match status" value="2"/>
</dbReference>
<feature type="domain" description="BED-type" evidence="10">
    <location>
        <begin position="140"/>
        <end position="201"/>
    </location>
</feature>
<keyword evidence="4 8" id="KW-0863">Zinc-finger</keyword>
<comment type="subunit">
    <text evidence="2">Homodimer.</text>
</comment>
<feature type="domain" description="BED-type" evidence="10">
    <location>
        <begin position="41"/>
        <end position="96"/>
    </location>
</feature>
<dbReference type="InterPro" id="IPR036236">
    <property type="entry name" value="Znf_C2H2_sf"/>
</dbReference>
<dbReference type="SUPFAM" id="SSF53098">
    <property type="entry name" value="Ribonuclease H-like"/>
    <property type="match status" value="1"/>
</dbReference>
<evidence type="ECO:0000256" key="5">
    <source>
        <dbReference type="ARBA" id="ARBA00022833"/>
    </source>
</evidence>
<keyword evidence="6" id="KW-0238">DNA-binding</keyword>
<evidence type="ECO:0000256" key="7">
    <source>
        <dbReference type="ARBA" id="ARBA00023242"/>
    </source>
</evidence>
<keyword evidence="3" id="KW-0479">Metal-binding</keyword>
<keyword evidence="5" id="KW-0862">Zinc</keyword>
<dbReference type="PANTHER" id="PTHR23272:SF64">
    <property type="entry name" value="OS04G0628400 PROTEIN"/>
    <property type="match status" value="1"/>
</dbReference>
<dbReference type="STRING" id="4577.A0A1D6JF05"/>
<dbReference type="PANTHER" id="PTHR23272">
    <property type="entry name" value="BED FINGER-RELATED"/>
    <property type="match status" value="1"/>
</dbReference>
<dbReference type="InterPro" id="IPR008906">
    <property type="entry name" value="HATC_C_dom"/>
</dbReference>
<dbReference type="GO" id="GO:0003677">
    <property type="term" value="F:DNA binding"/>
    <property type="evidence" value="ECO:0007669"/>
    <property type="project" value="UniProtKB-KW"/>
</dbReference>
<sequence>MEHHIIQQVGEHEGEEEEDGMGTEAAFEGVHNHDTFRYKHKKRSKVWEEYKPIFLNGKVQFAECLYCHSRMSCKDSNGTSHLWRHQKICPGKRDVVFRRLKDSYFPCVLVNQSEPVTPGDSVNQIISETLDDISSVIPNRFKSKVWREFSPIYVEGKLQAADCVHCRKRLSANKFGGRSHLSRHLQTCQARRGYNNQKGTLYPSSVPDLKSIGQDELSPALANGKKILSLTSVGEVRNALSSSKLKEILVEKKCLPIRGKLYDVACVDDVLNTIASKVQQNIIHLVGDMVTEFFVAHTSSSLNQQQLMEVISQMSLKCPQEDAKWWYKFYFRLEVFLHFNKPFPFEEAASPEHVIVAESICKILRTFYRVIEVISASSSPTANMYFNEIWKVRTVLQEEASSEHAEITAMVAEMQETFNEYWQHSYLWLCIPVILDPRFKFGFIEFRLKRAFGLKSASYLSGIRETLQELFNEYCSPVDQPNVRVPKSESFSLDDNDSFEDWDQHLNEQASSQKSTELDNYLADGLVPRKDDFDNLNWWMCHATKYPTLAAIVQDILAMPASAVPSEAAFTSSGPVIPKHHSMLSIKTIEALVCTRDWMR</sequence>
<organism evidence="11">
    <name type="scientific">Zea mays</name>
    <name type="common">Maize</name>
    <dbReference type="NCBI Taxonomy" id="4577"/>
    <lineage>
        <taxon>Eukaryota</taxon>
        <taxon>Viridiplantae</taxon>
        <taxon>Streptophyta</taxon>
        <taxon>Embryophyta</taxon>
        <taxon>Tracheophyta</taxon>
        <taxon>Spermatophyta</taxon>
        <taxon>Magnoliopsida</taxon>
        <taxon>Liliopsida</taxon>
        <taxon>Poales</taxon>
        <taxon>Poaceae</taxon>
        <taxon>PACMAD clade</taxon>
        <taxon>Panicoideae</taxon>
        <taxon>Andropogonodae</taxon>
        <taxon>Andropogoneae</taxon>
        <taxon>Tripsacinae</taxon>
        <taxon>Zea</taxon>
    </lineage>
</organism>
<dbReference type="SUPFAM" id="SSF57667">
    <property type="entry name" value="beta-beta-alpha zinc fingers"/>
    <property type="match status" value="2"/>
</dbReference>
<keyword evidence="7" id="KW-0539">Nucleus</keyword>
<evidence type="ECO:0000256" key="2">
    <source>
        <dbReference type="ARBA" id="ARBA00011738"/>
    </source>
</evidence>
<dbReference type="EMBL" id="CM000786">
    <property type="protein sequence ID" value="AQK46362.1"/>
    <property type="molecule type" value="Genomic_DNA"/>
</dbReference>
<comment type="subcellular location">
    <subcellularLocation>
        <location evidence="1">Nucleus</location>
    </subcellularLocation>
</comment>
<evidence type="ECO:0000256" key="3">
    <source>
        <dbReference type="ARBA" id="ARBA00022723"/>
    </source>
</evidence>
<evidence type="ECO:0000256" key="9">
    <source>
        <dbReference type="SAM" id="MobiDB-lite"/>
    </source>
</evidence>
<evidence type="ECO:0000256" key="6">
    <source>
        <dbReference type="ARBA" id="ARBA00023125"/>
    </source>
</evidence>
<reference evidence="11" key="1">
    <citation type="submission" date="2015-12" db="EMBL/GenBank/DDBJ databases">
        <title>Update maize B73 reference genome by single molecule sequencing technologies.</title>
        <authorList>
            <consortium name="Maize Genome Sequencing Project"/>
            <person name="Ware D."/>
        </authorList>
    </citation>
    <scope>NUCLEOTIDE SEQUENCE</scope>
    <source>
        <tissue evidence="11">Seedling</tissue>
    </source>
</reference>
<dbReference type="InParanoid" id="A0A1D6JF05"/>
<dbReference type="GO" id="GO:0005634">
    <property type="term" value="C:nucleus"/>
    <property type="evidence" value="ECO:0007669"/>
    <property type="project" value="UniProtKB-SubCell"/>
</dbReference>
<dbReference type="PROSITE" id="PS50808">
    <property type="entry name" value="ZF_BED"/>
    <property type="match status" value="2"/>
</dbReference>
<accession>A0A1D6JF05</accession>
<dbReference type="InterPro" id="IPR012337">
    <property type="entry name" value="RNaseH-like_sf"/>
</dbReference>
<gene>
    <name evidence="11" type="ORF">ZEAMMB73_Zm00001d026358</name>
</gene>
<dbReference type="AlphaFoldDB" id="A0A1D6JF05"/>
<evidence type="ECO:0000313" key="11">
    <source>
        <dbReference type="EMBL" id="AQK46361.1"/>
    </source>
</evidence>
<proteinExistence type="predicted"/>
<evidence type="ECO:0000259" key="10">
    <source>
        <dbReference type="PROSITE" id="PS50808"/>
    </source>
</evidence>